<dbReference type="InterPro" id="IPR033468">
    <property type="entry name" value="Metaxin_GST"/>
</dbReference>
<reference evidence="3" key="1">
    <citation type="submission" date="2023-03" db="EMBL/GenBank/DDBJ databases">
        <title>Mating type loci evolution in Malassezia.</title>
        <authorList>
            <person name="Coelho M.A."/>
        </authorList>
    </citation>
    <scope>NUCLEOTIDE SEQUENCE</scope>
    <source>
        <strain evidence="3">CBS 9431</strain>
    </source>
</reference>
<dbReference type="GeneID" id="85223883"/>
<evidence type="ECO:0000256" key="1">
    <source>
        <dbReference type="SAM" id="MobiDB-lite"/>
    </source>
</evidence>
<evidence type="ECO:0000313" key="3">
    <source>
        <dbReference type="EMBL" id="WFD37290.1"/>
    </source>
</evidence>
<dbReference type="EC" id="5.5.1.5" evidence="3"/>
<dbReference type="GO" id="GO:0001401">
    <property type="term" value="C:SAM complex"/>
    <property type="evidence" value="ECO:0007669"/>
    <property type="project" value="TreeGrafter"/>
</dbReference>
<dbReference type="InterPro" id="IPR036282">
    <property type="entry name" value="Glutathione-S-Trfase_C_sf"/>
</dbReference>
<dbReference type="Proteomes" id="UP001217754">
    <property type="component" value="Chromosome 1"/>
</dbReference>
<feature type="compositionally biased region" description="Acidic residues" evidence="1">
    <location>
        <begin position="390"/>
        <end position="402"/>
    </location>
</feature>
<feature type="region of interest" description="Disordered" evidence="1">
    <location>
        <begin position="390"/>
        <end position="447"/>
    </location>
</feature>
<keyword evidence="3" id="KW-0413">Isomerase</keyword>
<dbReference type="Pfam" id="PF17171">
    <property type="entry name" value="GST_C_6"/>
    <property type="match status" value="1"/>
</dbReference>
<dbReference type="RefSeq" id="XP_060120187.1">
    <property type="nucleotide sequence ID" value="XM_060264204.1"/>
</dbReference>
<accession>A0AAF0J8N2</accession>
<dbReference type="GO" id="GO:0047768">
    <property type="term" value="F:carboxy-cis,cis-muconate cyclase activity"/>
    <property type="evidence" value="ECO:0007669"/>
    <property type="project" value="UniProtKB-EC"/>
</dbReference>
<name>A0AAF0J8N2_9BASI</name>
<feature type="domain" description="Metaxin glutathione S-transferase" evidence="2">
    <location>
        <begin position="233"/>
        <end position="299"/>
    </location>
</feature>
<dbReference type="InterPro" id="IPR050931">
    <property type="entry name" value="Mito_Protein_Transport_Metaxin"/>
</dbReference>
<dbReference type="AlphaFoldDB" id="A0AAF0J8N2"/>
<feature type="compositionally biased region" description="Acidic residues" evidence="1">
    <location>
        <begin position="437"/>
        <end position="447"/>
    </location>
</feature>
<protein>
    <submittedName>
        <fullName evidence="3">Carboxy-cis,cis-muconate cyclase</fullName>
        <ecNumber evidence="3">5.5.1.5</ecNumber>
    </submittedName>
</protein>
<dbReference type="PANTHER" id="PTHR12289:SF41">
    <property type="entry name" value="FAILED AXON CONNECTIONS-RELATED"/>
    <property type="match status" value="1"/>
</dbReference>
<dbReference type="GO" id="GO:0007005">
    <property type="term" value="P:mitochondrion organization"/>
    <property type="evidence" value="ECO:0007669"/>
    <property type="project" value="TreeGrafter"/>
</dbReference>
<dbReference type="SUPFAM" id="SSF47616">
    <property type="entry name" value="GST C-terminal domain-like"/>
    <property type="match status" value="1"/>
</dbReference>
<evidence type="ECO:0000259" key="2">
    <source>
        <dbReference type="Pfam" id="PF17171"/>
    </source>
</evidence>
<gene>
    <name evidence="3" type="ORF">MJAP1_000234</name>
</gene>
<evidence type="ECO:0000313" key="4">
    <source>
        <dbReference type="Proteomes" id="UP001217754"/>
    </source>
</evidence>
<sequence>MAAPPLAASVWGTPGVLPSLDPASLYAEALLQLAYGSTHAVYALEPRTWPHSDTVPSLYAAEGDQHRVLVGDPLATTPDAIRAYLREHSPLDAPLRQAPLAAARAQAAQAVLDDALADLVLHALFSLPANFQKVTAPGLAEPRRHVLPSSLPRRLRAAVRARLESPSIGLWGLGGSWEREERLEARRWNATAGLAEARDPASQLPKTGMAQHPGLASDVKEQWERSRIAARARELFATLRTMLGEGEFLVGCAQPTSVDARMYSLLAPLVLSVPRLPIDVLPALLDAEFPELVRHTKRMHTHLWGVAPKEMWAWQRPKAEYSQPALTLAPLWDALSPKKWMAEWRAEKKSEERLPPTLRYGRLAFGLWAVFGSLAYIALTGLITIEYDEEGEEDEVDPDEVDPEIHPEEVDPDEVEPATYPPPEEGPPDMGTIDPSEFLEDGMEDDE</sequence>
<organism evidence="3 4">
    <name type="scientific">Malassezia japonica</name>
    <dbReference type="NCBI Taxonomy" id="223818"/>
    <lineage>
        <taxon>Eukaryota</taxon>
        <taxon>Fungi</taxon>
        <taxon>Dikarya</taxon>
        <taxon>Basidiomycota</taxon>
        <taxon>Ustilaginomycotina</taxon>
        <taxon>Malasseziomycetes</taxon>
        <taxon>Malasseziales</taxon>
        <taxon>Malasseziaceae</taxon>
        <taxon>Malassezia</taxon>
    </lineage>
</organism>
<feature type="region of interest" description="Disordered" evidence="1">
    <location>
        <begin position="196"/>
        <end position="215"/>
    </location>
</feature>
<dbReference type="PANTHER" id="PTHR12289">
    <property type="entry name" value="METAXIN RELATED"/>
    <property type="match status" value="1"/>
</dbReference>
<dbReference type="EMBL" id="CP119958">
    <property type="protein sequence ID" value="WFD37290.1"/>
    <property type="molecule type" value="Genomic_DNA"/>
</dbReference>
<keyword evidence="4" id="KW-1185">Reference proteome</keyword>
<proteinExistence type="predicted"/>